<sequence length="64" mass="6844">MLLFVTASAYARGWRGGSGHLIPLWQIGLTVALLLIVAVIWRAHAGKLIALALLAVLARELLNA</sequence>
<keyword evidence="1" id="KW-0812">Transmembrane</keyword>
<gene>
    <name evidence="2" type="ORF">J2W31_004479</name>
</gene>
<evidence type="ECO:0000313" key="2">
    <source>
        <dbReference type="EMBL" id="MDP9895354.1"/>
    </source>
</evidence>
<dbReference type="AlphaFoldDB" id="A0AAW8D547"/>
<organism evidence="2 3">
    <name type="scientific">Variovorax boronicumulans</name>
    <dbReference type="NCBI Taxonomy" id="436515"/>
    <lineage>
        <taxon>Bacteria</taxon>
        <taxon>Pseudomonadati</taxon>
        <taxon>Pseudomonadota</taxon>
        <taxon>Betaproteobacteria</taxon>
        <taxon>Burkholderiales</taxon>
        <taxon>Comamonadaceae</taxon>
        <taxon>Variovorax</taxon>
    </lineage>
</organism>
<comment type="caution">
    <text evidence="2">The sequence shown here is derived from an EMBL/GenBank/DDBJ whole genome shotgun (WGS) entry which is preliminary data.</text>
</comment>
<dbReference type="Proteomes" id="UP001242045">
    <property type="component" value="Unassembled WGS sequence"/>
</dbReference>
<dbReference type="EMBL" id="JAUSRD010000012">
    <property type="protein sequence ID" value="MDP9895354.1"/>
    <property type="molecule type" value="Genomic_DNA"/>
</dbReference>
<dbReference type="RefSeq" id="WP_307686065.1">
    <property type="nucleotide sequence ID" value="NZ_JAUSRD010000012.1"/>
</dbReference>
<accession>A0AAW8D547</accession>
<feature type="transmembrane region" description="Helical" evidence="1">
    <location>
        <begin position="23"/>
        <end position="41"/>
    </location>
</feature>
<protein>
    <submittedName>
        <fullName evidence="2">Uncharacterized protein</fullName>
    </submittedName>
</protein>
<name>A0AAW8D547_9BURK</name>
<keyword evidence="1" id="KW-1133">Transmembrane helix</keyword>
<keyword evidence="1" id="KW-0472">Membrane</keyword>
<evidence type="ECO:0000313" key="3">
    <source>
        <dbReference type="Proteomes" id="UP001242045"/>
    </source>
</evidence>
<evidence type="ECO:0000256" key="1">
    <source>
        <dbReference type="SAM" id="Phobius"/>
    </source>
</evidence>
<proteinExistence type="predicted"/>
<reference evidence="2" key="1">
    <citation type="submission" date="2023-07" db="EMBL/GenBank/DDBJ databases">
        <title>Sorghum-associated microbial communities from plants grown in Nebraska, USA.</title>
        <authorList>
            <person name="Schachtman D."/>
        </authorList>
    </citation>
    <scope>NUCLEOTIDE SEQUENCE</scope>
    <source>
        <strain evidence="2">DS3754</strain>
    </source>
</reference>